<sequence length="273" mass="30532">MGFLSKLLGLQQAKPKPQKREPARKNGNFLKPWPAKPQTKILELPGGFDRTLYVYDDSPFSTAKRGDTIQVEFFPGEATLLSKKSGSAVDTHKDAAVCLLHKGRPVGVVFDYRNDVRLAYDKGIRLLATATVGRQLPDYGNIRALTLHLPTSRSTTRQLIENYEVNSKVPKSAQRIQFNEWDEQDFEQLTGRSSWVFENARLEFLPVPKGSSAKPHILASSAEGRKVFRLTARNSVYKDVASAIESSAEFLILAERRTAGDGRVGYNITLAHW</sequence>
<gene>
    <name evidence="2" type="ORF">L8U58_00885</name>
</gene>
<evidence type="ECO:0000313" key="3">
    <source>
        <dbReference type="Proteomes" id="UP001146505"/>
    </source>
</evidence>
<evidence type="ECO:0000256" key="1">
    <source>
        <dbReference type="SAM" id="MobiDB-lite"/>
    </source>
</evidence>
<reference evidence="2" key="1">
    <citation type="submission" date="2022-02" db="EMBL/GenBank/DDBJ databases">
        <title>Corynebacterium sp. from urogenital microbiome.</title>
        <authorList>
            <person name="Cappelli E.A."/>
            <person name="Ribeiro T.G."/>
            <person name="Peixe L."/>
        </authorList>
    </citation>
    <scope>NUCLEOTIDE SEQUENCE</scope>
    <source>
        <strain evidence="2">C9Ua_112</strain>
    </source>
</reference>
<keyword evidence="3" id="KW-1185">Reference proteome</keyword>
<evidence type="ECO:0000313" key="2">
    <source>
        <dbReference type="EMBL" id="MCZ9304105.1"/>
    </source>
</evidence>
<name>A0A9X3M6T9_9CORY</name>
<organism evidence="2 3">
    <name type="scientific">Corynebacterium macclintockiae</name>
    <dbReference type="NCBI Taxonomy" id="2913501"/>
    <lineage>
        <taxon>Bacteria</taxon>
        <taxon>Bacillati</taxon>
        <taxon>Actinomycetota</taxon>
        <taxon>Actinomycetes</taxon>
        <taxon>Mycobacteriales</taxon>
        <taxon>Corynebacteriaceae</taxon>
        <taxon>Corynebacterium</taxon>
    </lineage>
</organism>
<protein>
    <submittedName>
        <fullName evidence="2">Uncharacterized protein</fullName>
    </submittedName>
</protein>
<comment type="caution">
    <text evidence="2">The sequence shown here is derived from an EMBL/GenBank/DDBJ whole genome shotgun (WGS) entry which is preliminary data.</text>
</comment>
<accession>A0A9X3M6T9</accession>
<dbReference type="RefSeq" id="WP_034979313.1">
    <property type="nucleotide sequence ID" value="NZ_JAKMUV010000001.1"/>
</dbReference>
<dbReference type="EMBL" id="JAKMUV010000001">
    <property type="protein sequence ID" value="MCZ9304105.1"/>
    <property type="molecule type" value="Genomic_DNA"/>
</dbReference>
<proteinExistence type="predicted"/>
<dbReference type="AlphaFoldDB" id="A0A9X3M6T9"/>
<dbReference type="Proteomes" id="UP001146505">
    <property type="component" value="Unassembled WGS sequence"/>
</dbReference>
<feature type="region of interest" description="Disordered" evidence="1">
    <location>
        <begin position="11"/>
        <end position="30"/>
    </location>
</feature>
<dbReference type="GeneID" id="301812079"/>